<dbReference type="EMBL" id="NKUJ01000291">
    <property type="protein sequence ID" value="RMJ08357.1"/>
    <property type="molecule type" value="Genomic_DNA"/>
</dbReference>
<keyword evidence="1" id="KW-0808">Transferase</keyword>
<dbReference type="Gene3D" id="2.160.10.10">
    <property type="entry name" value="Hexapeptide repeat proteins"/>
    <property type="match status" value="1"/>
</dbReference>
<keyword evidence="3" id="KW-1185">Reference proteome</keyword>
<evidence type="ECO:0000313" key="3">
    <source>
        <dbReference type="Proteomes" id="UP000277212"/>
    </source>
</evidence>
<dbReference type="SUPFAM" id="SSF51161">
    <property type="entry name" value="Trimeric LpxA-like enzymes"/>
    <property type="match status" value="1"/>
</dbReference>
<dbReference type="InterPro" id="IPR018357">
    <property type="entry name" value="Hexapep_transf_CS"/>
</dbReference>
<dbReference type="InterPro" id="IPR001451">
    <property type="entry name" value="Hexapep"/>
</dbReference>
<dbReference type="PROSITE" id="PS00101">
    <property type="entry name" value="HEXAPEP_TRANSFERASES"/>
    <property type="match status" value="1"/>
</dbReference>
<dbReference type="InterPro" id="IPR011004">
    <property type="entry name" value="Trimer_LpxA-like_sf"/>
</dbReference>
<organism evidence="2 3">
    <name type="scientific">Fusarium kuroshium</name>
    <dbReference type="NCBI Taxonomy" id="2010991"/>
    <lineage>
        <taxon>Eukaryota</taxon>
        <taxon>Fungi</taxon>
        <taxon>Dikarya</taxon>
        <taxon>Ascomycota</taxon>
        <taxon>Pezizomycotina</taxon>
        <taxon>Sordariomycetes</taxon>
        <taxon>Hypocreomycetidae</taxon>
        <taxon>Hypocreales</taxon>
        <taxon>Nectriaceae</taxon>
        <taxon>Fusarium</taxon>
        <taxon>Fusarium solani species complex</taxon>
    </lineage>
</organism>
<comment type="caution">
    <text evidence="2">The sequence shown here is derived from an EMBL/GenBank/DDBJ whole genome shotgun (WGS) entry which is preliminary data.</text>
</comment>
<proteinExistence type="predicted"/>
<protein>
    <submittedName>
        <fullName evidence="2">Uncharacterized protein</fullName>
    </submittedName>
</protein>
<dbReference type="GO" id="GO:0008374">
    <property type="term" value="F:O-acyltransferase activity"/>
    <property type="evidence" value="ECO:0007669"/>
    <property type="project" value="TreeGrafter"/>
</dbReference>
<sequence>MDRRDIPIAIGSSACIEGAFDQANDTQVQEARDICPAAFRDLLTPNDPGAAKVAIFKKYPFFRERSEGDDEPVIEGPLIEGPVHVDYGFRINVSNFANMTGNCIVIYTPFSDVRFGKYSWINPGLTIIAAERSQSIKDWNGKPAIVGRKVRIGRCCWIGEDVVLLPGVEIGHHSKVGDGSVVTESVPPYHYVEGNPAVVVKKFDKSIARETEDIYVSDLNAEWGGQEAKSVGNYGMSHG</sequence>
<dbReference type="Pfam" id="PF00132">
    <property type="entry name" value="Hexapep"/>
    <property type="match status" value="1"/>
</dbReference>
<dbReference type="AlphaFoldDB" id="A0A3M2RSU8"/>
<dbReference type="STRING" id="2010991.A0A3M2RSU8"/>
<dbReference type="InterPro" id="IPR051159">
    <property type="entry name" value="Hexapeptide_acetyltransf"/>
</dbReference>
<evidence type="ECO:0000313" key="2">
    <source>
        <dbReference type="EMBL" id="RMJ08357.1"/>
    </source>
</evidence>
<dbReference type="PANTHER" id="PTHR23416:SF76">
    <property type="entry name" value="ZN(II)2CYS6 TRANSCRIPTION FACTOR (EUROFUNG)"/>
    <property type="match status" value="1"/>
</dbReference>
<dbReference type="PANTHER" id="PTHR23416">
    <property type="entry name" value="SIALIC ACID SYNTHASE-RELATED"/>
    <property type="match status" value="1"/>
</dbReference>
<name>A0A3M2RSU8_9HYPO</name>
<evidence type="ECO:0000256" key="1">
    <source>
        <dbReference type="ARBA" id="ARBA00022679"/>
    </source>
</evidence>
<dbReference type="OrthoDB" id="25818at2759"/>
<accession>A0A3M2RSU8</accession>
<gene>
    <name evidence="2" type="ORF">CDV36_012010</name>
</gene>
<dbReference type="Proteomes" id="UP000277212">
    <property type="component" value="Unassembled WGS sequence"/>
</dbReference>
<reference evidence="2 3" key="1">
    <citation type="submission" date="2017-06" db="EMBL/GenBank/DDBJ databases">
        <title>Comparative genomic analysis of Ambrosia Fusariam Clade fungi.</title>
        <authorList>
            <person name="Stajich J.E."/>
            <person name="Carrillo J."/>
            <person name="Kijimoto T."/>
            <person name="Eskalen A."/>
            <person name="O'Donnell K."/>
            <person name="Kasson M."/>
        </authorList>
    </citation>
    <scope>NUCLEOTIDE SEQUENCE [LARGE SCALE GENOMIC DNA]</scope>
    <source>
        <strain evidence="2">UCR3666</strain>
    </source>
</reference>